<organism evidence="1 2">
    <name type="scientific">Rhodococcus opacus</name>
    <name type="common">Nocardia opaca</name>
    <dbReference type="NCBI Taxonomy" id="37919"/>
    <lineage>
        <taxon>Bacteria</taxon>
        <taxon>Bacillati</taxon>
        <taxon>Actinomycetota</taxon>
        <taxon>Actinomycetes</taxon>
        <taxon>Mycobacteriales</taxon>
        <taxon>Nocardiaceae</taxon>
        <taxon>Rhodococcus</taxon>
    </lineage>
</organism>
<gene>
    <name evidence="1" type="ORF">R1CP_35830</name>
</gene>
<name>A0A1B1KGM4_RHOOP</name>
<sequence length="218" mass="24744">MRPVACVPHRGRVRVGRAYPPPTCETVWRAGPVRIGPGGTAPISRSDFPYWCYNLGHEFGKGVGMTVTDTRSALAANSAREHLLRLDRLRLIDKAQNEGFTLRQIADLLEISATQVHRLAQRVLQQPGELERTPQEVIYQRSAGVITDDEMMDTLVHWNYTYGYVPTEDDQSMDAYAKGSWDEVRRAYRRGLLADDEWDVLFEGTRTARQAQRAAARR</sequence>
<dbReference type="AlphaFoldDB" id="A0A1B1KGM4"/>
<dbReference type="EMBL" id="CP009112">
    <property type="protein sequence ID" value="ANS31772.1"/>
    <property type="molecule type" value="Genomic_DNA"/>
</dbReference>
<reference evidence="1 2" key="1">
    <citation type="submission" date="2014-07" db="EMBL/GenBank/DDBJ databases">
        <authorList>
            <person name="Zhang J.E."/>
            <person name="Yang H."/>
            <person name="Guo J."/>
            <person name="Deng Z."/>
            <person name="Luo H."/>
            <person name="Luo M."/>
            <person name="Zhao B."/>
        </authorList>
    </citation>
    <scope>NUCLEOTIDE SEQUENCE [LARGE SCALE GENOMIC DNA]</scope>
    <source>
        <strain evidence="1 2">1CP</strain>
        <plasmid evidence="2">Plasmid pr1cp1</plasmid>
    </source>
</reference>
<accession>A0A1B1KGM4</accession>
<evidence type="ECO:0000313" key="1">
    <source>
        <dbReference type="EMBL" id="ANS31772.1"/>
    </source>
</evidence>
<evidence type="ECO:0000313" key="2">
    <source>
        <dbReference type="Proteomes" id="UP000186108"/>
    </source>
</evidence>
<dbReference type="Proteomes" id="UP000186108">
    <property type="component" value="Plasmid pR1CP1"/>
</dbReference>
<protein>
    <submittedName>
        <fullName evidence="1">Uncharacterized protein</fullName>
    </submittedName>
</protein>
<keyword evidence="1" id="KW-0614">Plasmid</keyword>
<dbReference type="PATRIC" id="fig|37919.13.peg.7543"/>
<geneLocation type="plasmid" evidence="2">
    <name>pr1cp1</name>
</geneLocation>
<proteinExistence type="predicted"/>